<feature type="coiled-coil region" evidence="10">
    <location>
        <begin position="826"/>
        <end position="1013"/>
    </location>
</feature>
<comment type="cofactor">
    <cofactor evidence="1">
        <name>Zn(2+)</name>
        <dbReference type="ChEBI" id="CHEBI:29105"/>
    </cofactor>
</comment>
<dbReference type="GO" id="GO:0007004">
    <property type="term" value="P:telomere maintenance via telomerase"/>
    <property type="evidence" value="ECO:0007669"/>
    <property type="project" value="TreeGrafter"/>
</dbReference>
<dbReference type="GeneID" id="36380236"/>
<protein>
    <submittedName>
        <fullName evidence="12 14">DNA repair protein RAD50</fullName>
    </submittedName>
</protein>
<keyword evidence="5" id="KW-0158">Chromosome</keyword>
<dbReference type="Proteomes" id="UP000035682">
    <property type="component" value="Unplaced"/>
</dbReference>
<evidence type="ECO:0000256" key="5">
    <source>
        <dbReference type="ARBA" id="ARBA00022454"/>
    </source>
</evidence>
<dbReference type="GO" id="GO:0046872">
    <property type="term" value="F:metal ion binding"/>
    <property type="evidence" value="ECO:0007669"/>
    <property type="project" value="UniProtKB-KW"/>
</dbReference>
<dbReference type="WormBase" id="SRAE_2000253300">
    <property type="protein sequence ID" value="SRP12129"/>
    <property type="gene ID" value="WBGene00262743"/>
</dbReference>
<organism evidence="12">
    <name type="scientific">Strongyloides ratti</name>
    <name type="common">Parasitic roundworm</name>
    <dbReference type="NCBI Taxonomy" id="34506"/>
    <lineage>
        <taxon>Eukaryota</taxon>
        <taxon>Metazoa</taxon>
        <taxon>Ecdysozoa</taxon>
        <taxon>Nematoda</taxon>
        <taxon>Chromadorea</taxon>
        <taxon>Rhabditida</taxon>
        <taxon>Tylenchina</taxon>
        <taxon>Panagrolaimomorpha</taxon>
        <taxon>Strongyloidoidea</taxon>
        <taxon>Strongyloididae</taxon>
        <taxon>Strongyloides</taxon>
    </lineage>
</organism>
<keyword evidence="10" id="KW-0175">Coiled coil</keyword>
<evidence type="ECO:0000256" key="9">
    <source>
        <dbReference type="ARBA" id="ARBA00049360"/>
    </source>
</evidence>
<dbReference type="InterPro" id="IPR038729">
    <property type="entry name" value="Rad50/SbcC_AAA"/>
</dbReference>
<proteinExistence type="inferred from homology"/>
<evidence type="ECO:0000256" key="6">
    <source>
        <dbReference type="ARBA" id="ARBA00022723"/>
    </source>
</evidence>
<evidence type="ECO:0000313" key="12">
    <source>
        <dbReference type="EMBL" id="CEF67871.1"/>
    </source>
</evidence>
<feature type="domain" description="Rad50/SbcC-type AAA" evidence="11">
    <location>
        <begin position="7"/>
        <end position="218"/>
    </location>
</feature>
<dbReference type="Pfam" id="PF13476">
    <property type="entry name" value="AAA_23"/>
    <property type="match status" value="1"/>
</dbReference>
<keyword evidence="13" id="KW-1185">Reference proteome</keyword>
<dbReference type="GO" id="GO:0051880">
    <property type="term" value="F:G-quadruplex DNA binding"/>
    <property type="evidence" value="ECO:0007669"/>
    <property type="project" value="TreeGrafter"/>
</dbReference>
<evidence type="ECO:0000256" key="10">
    <source>
        <dbReference type="SAM" id="Coils"/>
    </source>
</evidence>
<dbReference type="CTD" id="36380236"/>
<dbReference type="PANTHER" id="PTHR18867:SF12">
    <property type="entry name" value="DNA REPAIR PROTEIN RAD50"/>
    <property type="match status" value="1"/>
</dbReference>
<evidence type="ECO:0000256" key="2">
    <source>
        <dbReference type="ARBA" id="ARBA00004123"/>
    </source>
</evidence>
<dbReference type="GO" id="GO:0016887">
    <property type="term" value="F:ATP hydrolysis activity"/>
    <property type="evidence" value="ECO:0007669"/>
    <property type="project" value="InterPro"/>
</dbReference>
<accession>A0A090LDJ2</accession>
<dbReference type="GO" id="GO:0006302">
    <property type="term" value="P:double-strand break repair"/>
    <property type="evidence" value="ECO:0007669"/>
    <property type="project" value="InterPro"/>
</dbReference>
<feature type="coiled-coil region" evidence="10">
    <location>
        <begin position="488"/>
        <end position="515"/>
    </location>
</feature>
<dbReference type="InterPro" id="IPR027417">
    <property type="entry name" value="P-loop_NTPase"/>
</dbReference>
<dbReference type="EMBL" id="LN609529">
    <property type="protein sequence ID" value="CEF67871.1"/>
    <property type="molecule type" value="Genomic_DNA"/>
</dbReference>
<feature type="coiled-coil region" evidence="10">
    <location>
        <begin position="734"/>
        <end position="761"/>
    </location>
</feature>
<reference evidence="12 13" key="1">
    <citation type="submission" date="2014-09" db="EMBL/GenBank/DDBJ databases">
        <authorList>
            <person name="Martin A.A."/>
        </authorList>
    </citation>
    <scope>NUCLEOTIDE SEQUENCE</scope>
    <source>
        <strain evidence="13">ED321</strain>
        <strain evidence="12">ED321 Heterogonic</strain>
    </source>
</reference>
<dbReference type="GO" id="GO:0070192">
    <property type="term" value="P:chromosome organization involved in meiotic cell cycle"/>
    <property type="evidence" value="ECO:0007669"/>
    <property type="project" value="TreeGrafter"/>
</dbReference>
<dbReference type="OMA" id="NIIFCHQ"/>
<dbReference type="RefSeq" id="XP_024507071.1">
    <property type="nucleotide sequence ID" value="XM_024653612.1"/>
</dbReference>
<dbReference type="GO" id="GO:0043047">
    <property type="term" value="F:single-stranded telomeric DNA binding"/>
    <property type="evidence" value="ECO:0007669"/>
    <property type="project" value="TreeGrafter"/>
</dbReference>
<evidence type="ECO:0000259" key="11">
    <source>
        <dbReference type="Pfam" id="PF13476"/>
    </source>
</evidence>
<comment type="catalytic activity">
    <reaction evidence="9">
        <text>ATP + H2O = ADP + phosphate + H(+)</text>
        <dbReference type="Rhea" id="RHEA:13065"/>
        <dbReference type="ChEBI" id="CHEBI:15377"/>
        <dbReference type="ChEBI" id="CHEBI:15378"/>
        <dbReference type="ChEBI" id="CHEBI:30616"/>
        <dbReference type="ChEBI" id="CHEBI:43474"/>
        <dbReference type="ChEBI" id="CHEBI:456216"/>
    </reaction>
</comment>
<dbReference type="GO" id="GO:0030870">
    <property type="term" value="C:Mre11 complex"/>
    <property type="evidence" value="ECO:0007669"/>
    <property type="project" value="TreeGrafter"/>
</dbReference>
<name>A0A090LDJ2_STRRB</name>
<gene>
    <name evidence="12 14 15" type="ORF">SRAE_2000253300</name>
</gene>
<evidence type="ECO:0000256" key="1">
    <source>
        <dbReference type="ARBA" id="ARBA00001947"/>
    </source>
</evidence>
<dbReference type="Gene3D" id="3.40.50.300">
    <property type="entry name" value="P-loop containing nucleotide triphosphate hydrolases"/>
    <property type="match status" value="2"/>
</dbReference>
<evidence type="ECO:0000313" key="14">
    <source>
        <dbReference type="WBParaSite" id="SRAE_2000253300.1"/>
    </source>
</evidence>
<dbReference type="PANTHER" id="PTHR18867">
    <property type="entry name" value="RAD50"/>
    <property type="match status" value="1"/>
</dbReference>
<evidence type="ECO:0000313" key="15">
    <source>
        <dbReference type="WormBase" id="SRAE_2000253300"/>
    </source>
</evidence>
<dbReference type="GO" id="GO:0003691">
    <property type="term" value="F:double-stranded telomeric DNA binding"/>
    <property type="evidence" value="ECO:0007669"/>
    <property type="project" value="TreeGrafter"/>
</dbReference>
<keyword evidence="6" id="KW-0479">Metal-binding</keyword>
<reference evidence="14" key="2">
    <citation type="submission" date="2020-12" db="UniProtKB">
        <authorList>
            <consortium name="WormBaseParasite"/>
        </authorList>
    </citation>
    <scope>IDENTIFICATION</scope>
</reference>
<evidence type="ECO:0000256" key="4">
    <source>
        <dbReference type="ARBA" id="ARBA00009439"/>
    </source>
</evidence>
<keyword evidence="7" id="KW-0862">Zinc</keyword>
<evidence type="ECO:0000256" key="3">
    <source>
        <dbReference type="ARBA" id="ARBA00004286"/>
    </source>
</evidence>
<dbReference type="GO" id="GO:0000722">
    <property type="term" value="P:telomere maintenance via recombination"/>
    <property type="evidence" value="ECO:0007669"/>
    <property type="project" value="TreeGrafter"/>
</dbReference>
<comment type="similarity">
    <text evidence="4">Belongs to the SMC family. RAD50 subfamily.</text>
</comment>
<dbReference type="WBParaSite" id="SRAE_2000253300.1">
    <property type="protein sequence ID" value="SRAE_2000253300.1"/>
    <property type="gene ID" value="WBGene00262743"/>
</dbReference>
<evidence type="ECO:0000256" key="8">
    <source>
        <dbReference type="ARBA" id="ARBA00023242"/>
    </source>
</evidence>
<feature type="coiled-coil region" evidence="10">
    <location>
        <begin position="231"/>
        <end position="265"/>
    </location>
</feature>
<dbReference type="SUPFAM" id="SSF52540">
    <property type="entry name" value="P-loop containing nucleoside triphosphate hydrolases"/>
    <property type="match status" value="1"/>
</dbReference>
<sequence length="1309" mass="153260">MVRFIALKIQGIRSVGDKPHVINFLDPLTLIQGENGTGKTTLIEALNYVTTGALPSGKMQAFIHNNRVAQKQRVDALVQLEFENVYGQMCTITKRMSSNIKGDKCTTKSDDFTMSILDRNGKEYSISSKVVDFNREVLKHLGVSKAILENVIFCHQEESCWPLGEPKELKTRFDEIFEVTKYVKAMENFKKLSREYESSVKTIEIELPYLETQMSEFLKFQSEFNNYKKIKNDLVMGIESVENENKRLQENLVDVRQERKVIEDSEKEFIDLNAKKVMLIKQIESTSTVEVYDGVKENLLKEIEELSSYSDQNSIEDIRSKLLSDIGNAEAEISRNKELREEIEECKKDWDDNMKKLEDLKAEKDSIWYRVVVENNICKKYEGNTSECLHSLKFHWNAECDQFKNSKEKILKESQENYSKNQFKFMEVRNLLDQITTTMASKKLELENNRNDLELFKKSQEEIVEVTFQLNEKKKELDSIDQEEINKIDEAKRNKRSIEDTIEILNALNNTLEIQSQKENEFDLESSKSNGFFNNILGPQFIYGKLYTNLKEKITICEDQIKSKQKMRENVTITLNDLGKYTAAHEAIIKKYDEESKEYKNRLQELILDDVNIIEQITVTENSIIEIRKKIGLIEGYKNVYEIWLEESKACNACPLCKSKFTSHDSISSFEEELNNKINHSPNELENLKKLLYENENILKVLKEADEISKKYNNLQICEIPKEQEIVKERYNERIKYLEEMELIENDLDELNTRLDHMKKFESEAIKLDNLCNNFKEFDLQVKDAVKKACAAFFPNCISPLTFEEGHNIFSVKEKSSLLTRELENLKNFILHINNMNQKKNSLSQEIQILTNRRMGNLESIQKINSMEEKIYHLVAELESLNGKYEELVVQVPELEEKVNNNKIKIEEIEKELHEYEFKMSRKLVKLDSDIENLENKENNINNLEENLKSFQYDEYTKKTNEIETNIKYFEELKSNLNKELLLLERRKDFLVTKQCQLNSLNLKDELSELEKKIMVNEYDKKIKDAIIEKEKRINNEIAKTAVEISCMKGELKETEKRLTELNRSLNDSNYVHVEKKLKQKLIRKIILKKAIRDLNLCYKVLDNSILKFHEDKMNEINLTLSELWKKVYTGNDIECIKIKSKENSSAGDKRKSYDYAVVMIVDGNEIEMRDRCSAGQRMLASILIRIALCEVFCHQCPIIALDEPTTNLDVNKVENISEMLTDLVTFRMNGLPSKPKDDCCVEERINLEESWANSSRAKRNFSNFQLIVITHDMQLTHLLYRNFKPEYIYQFRKESDGTSKITAHKSIQ</sequence>
<dbReference type="STRING" id="34506.A0A090LDJ2"/>
<comment type="subcellular location">
    <subcellularLocation>
        <location evidence="3">Chromosome</location>
    </subcellularLocation>
    <subcellularLocation>
        <location evidence="2">Nucleus</location>
    </subcellularLocation>
</comment>
<evidence type="ECO:0000313" key="13">
    <source>
        <dbReference type="Proteomes" id="UP000035682"/>
    </source>
</evidence>
<evidence type="ECO:0000256" key="7">
    <source>
        <dbReference type="ARBA" id="ARBA00022833"/>
    </source>
</evidence>
<keyword evidence="8" id="KW-0539">Nucleus</keyword>
<feature type="coiled-coil region" evidence="10">
    <location>
        <begin position="329"/>
        <end position="363"/>
    </location>
</feature>
<dbReference type="GO" id="GO:0000794">
    <property type="term" value="C:condensed nuclear chromosome"/>
    <property type="evidence" value="ECO:0007669"/>
    <property type="project" value="TreeGrafter"/>
</dbReference>
<dbReference type="OrthoDB" id="18797at2759"/>